<dbReference type="PIR" id="AG2952">
    <property type="entry name" value="AG2952"/>
</dbReference>
<name>A9CEV7_AGRFC</name>
<keyword evidence="1" id="KW-1133">Transmembrane helix</keyword>
<proteinExistence type="predicted"/>
<dbReference type="STRING" id="176299.Atu3221"/>
<organism evidence="2 3">
    <name type="scientific">Agrobacterium fabrum (strain C58 / ATCC 33970)</name>
    <name type="common">Agrobacterium tumefaciens (strain C58)</name>
    <dbReference type="NCBI Taxonomy" id="176299"/>
    <lineage>
        <taxon>Bacteria</taxon>
        <taxon>Pseudomonadati</taxon>
        <taxon>Pseudomonadota</taxon>
        <taxon>Alphaproteobacteria</taxon>
        <taxon>Hyphomicrobiales</taxon>
        <taxon>Rhizobiaceae</taxon>
        <taxon>Rhizobium/Agrobacterium group</taxon>
        <taxon>Agrobacterium</taxon>
        <taxon>Agrobacterium tumefaciens complex</taxon>
    </lineage>
</organism>
<dbReference type="EMBL" id="AE007870">
    <property type="protein sequence ID" value="AAK90168.1"/>
    <property type="molecule type" value="Genomic_DNA"/>
</dbReference>
<keyword evidence="3" id="KW-1185">Reference proteome</keyword>
<dbReference type="EnsemblBacteria" id="AAK90168">
    <property type="protein sequence ID" value="AAK90168"/>
    <property type="gene ID" value="Atu3221"/>
</dbReference>
<gene>
    <name evidence="2" type="ordered locus">Atu3221</name>
</gene>
<dbReference type="KEGG" id="atu:Atu3221"/>
<dbReference type="AlphaFoldDB" id="A9CEV7"/>
<dbReference type="OrthoDB" id="9909884at2"/>
<keyword evidence="1" id="KW-0472">Membrane</keyword>
<dbReference type="HOGENOM" id="CLU_2893857_0_0_5"/>
<accession>A9CEV7</accession>
<reference evidence="2 3" key="2">
    <citation type="journal article" date="2001" name="Science">
        <title>Genome sequence of the plant pathogen and biotechnology agent Agrobacterium tumefaciens C58.</title>
        <authorList>
            <person name="Goodner B."/>
            <person name="Hinkle G."/>
            <person name="Gattung S."/>
            <person name="Miller N."/>
            <person name="Blanchard M."/>
            <person name="Qurollo B."/>
            <person name="Goldman B.S."/>
            <person name="Cao Y."/>
            <person name="Askenazi M."/>
            <person name="Halling C."/>
            <person name="Mullin L."/>
            <person name="Houmiel K."/>
            <person name="Gordon J."/>
            <person name="Vaudin M."/>
            <person name="Iartchouk O."/>
            <person name="Epp A."/>
            <person name="Liu F."/>
            <person name="Wollam C."/>
            <person name="Allinger M."/>
            <person name="Doughty D."/>
            <person name="Scott C."/>
            <person name="Lappas C."/>
            <person name="Markelz B."/>
            <person name="Flanagan C."/>
            <person name="Crowell C."/>
            <person name="Gurson J."/>
            <person name="Lomo C."/>
            <person name="Sear C."/>
            <person name="Strub G."/>
            <person name="Cielo C."/>
            <person name="Slater S."/>
        </authorList>
    </citation>
    <scope>NUCLEOTIDE SEQUENCE [LARGE SCALE GENOMIC DNA]</scope>
    <source>
        <strain evidence="3">C58 / ATCC 33970</strain>
    </source>
</reference>
<sequence>MTQNSDKNHLLICITIRHCHILSSDIALDKAGMPAVRTRKREYLILLIYINLFQNFMILASF</sequence>
<reference evidence="2 3" key="1">
    <citation type="journal article" date="2001" name="Science">
        <title>The genome of the natural genetic engineer Agrobacterium tumefaciens C58.</title>
        <authorList>
            <person name="Wood D.W."/>
            <person name="Setubal J.C."/>
            <person name="Kaul R."/>
            <person name="Monks D.E."/>
            <person name="Kitajima J.P."/>
            <person name="Okura V.K."/>
            <person name="Zhou Y."/>
            <person name="Chen L."/>
            <person name="Wood G.E."/>
            <person name="Almeida N.F.Jr."/>
            <person name="Woo L."/>
            <person name="Chen Y."/>
            <person name="Paulsen I.T."/>
            <person name="Eisen J.A."/>
            <person name="Karp P.D."/>
            <person name="Bovee D.Sr."/>
            <person name="Chapman P."/>
            <person name="Clendenning J."/>
            <person name="Deatherage G."/>
            <person name="Gillet W."/>
            <person name="Grant C."/>
            <person name="Kutyavin T."/>
            <person name="Levy R."/>
            <person name="Li M.J."/>
            <person name="McClelland E."/>
            <person name="Palmieri A."/>
            <person name="Raymond C."/>
            <person name="Rouse G."/>
            <person name="Saenphimmachak C."/>
            <person name="Wu Z."/>
            <person name="Romero P."/>
            <person name="Gordon D."/>
            <person name="Zhang S."/>
            <person name="Yoo H."/>
            <person name="Tao Y."/>
            <person name="Biddle P."/>
            <person name="Jung M."/>
            <person name="Krespan W."/>
            <person name="Perry M."/>
            <person name="Gordon-Kamm B."/>
            <person name="Liao L."/>
            <person name="Kim S."/>
            <person name="Hendrick C."/>
            <person name="Zhao Z.Y."/>
            <person name="Dolan M."/>
            <person name="Chumley F."/>
            <person name="Tingey S.V."/>
            <person name="Tomb J.F."/>
            <person name="Gordon M.P."/>
            <person name="Olson M.V."/>
            <person name="Nester E.W."/>
        </authorList>
    </citation>
    <scope>NUCLEOTIDE SEQUENCE [LARGE SCALE GENOMIC DNA]</scope>
    <source>
        <strain evidence="3">C58 / ATCC 33970</strain>
    </source>
</reference>
<evidence type="ECO:0000313" key="3">
    <source>
        <dbReference type="Proteomes" id="UP000000813"/>
    </source>
</evidence>
<dbReference type="Proteomes" id="UP000000813">
    <property type="component" value="Chromosome linear"/>
</dbReference>
<evidence type="ECO:0000256" key="1">
    <source>
        <dbReference type="SAM" id="Phobius"/>
    </source>
</evidence>
<dbReference type="BioCyc" id="AGRO:ATU3221-MONOMER"/>
<evidence type="ECO:0000313" key="2">
    <source>
        <dbReference type="EMBL" id="AAK90168.1"/>
    </source>
</evidence>
<dbReference type="PIR" id="F98330">
    <property type="entry name" value="F98330"/>
</dbReference>
<protein>
    <submittedName>
        <fullName evidence="2">Uncharacterized protein</fullName>
    </submittedName>
</protein>
<keyword evidence="1" id="KW-0812">Transmembrane</keyword>
<feature type="transmembrane region" description="Helical" evidence="1">
    <location>
        <begin position="43"/>
        <end position="61"/>
    </location>
</feature>